<evidence type="ECO:0000256" key="4">
    <source>
        <dbReference type="ARBA" id="ARBA00022989"/>
    </source>
</evidence>
<sequence length="604" mass="65703">MIKEFVLAYKSSLVVILAPLLFMPLLFTKETDALGQDLYCELFGEPACSAAFDKSYIGEPPPQPVLFKCAYVVAVMVVFWCFEAAPLSATALIPLFAYPLLGVVPAKKICASYFKDVVVLFVGGLTLAISIEVWNLHKRIALYVLTKVGSKPSFLLAGFMATTSFISMWMSNVATTAMMVPIAKAVLDQLEDVIESETSKESTAEQEESSKLIQHEEKLIITSSEEKKIKKRMLLGLCKALMLGIAYCASIGGVGMLTGTGPNLIAAQAADDRYKFSINFVNWASFATPLSILMTLITWVVLVFVFLRDSESHKVDEEQQAKETEKIIKNQYGALGDVTFAEKMIMNCFILLLGLWLTRAPSGAGSGWSQLFKAGFPSDASAALFVAFLLFILPAEKPFQRDENGKFIISKPLITWKQMSSKMSWGVIFLLGGGFAMASGITSSGLGKFVGLKMQALKGLPSYLMVLICCITINLMSQVTSNSSTMTIFASILCDMAENLNINPMFILIPSTAAVSFAFSLPVSTPPNAVVFEYGYVSMLDMVKVGLPLSLIGAFLSSVAILIFGGMQSTFDAYNSCPQYLVEGDASTQYCIESHQYGNISVST</sequence>
<feature type="transmembrane region" description="Helical" evidence="6">
    <location>
        <begin position="113"/>
        <end position="134"/>
    </location>
</feature>
<evidence type="ECO:0000256" key="1">
    <source>
        <dbReference type="ARBA" id="ARBA00004141"/>
    </source>
</evidence>
<reference evidence="7" key="1">
    <citation type="journal article" date="2010" name="Science">
        <title>Plasticity of animal genome architecture unmasked by rapid evolution of a pelagic tunicate.</title>
        <authorList>
            <person name="Denoeud F."/>
            <person name="Henriet S."/>
            <person name="Mungpakdee S."/>
            <person name="Aury J.M."/>
            <person name="Da Silva C."/>
            <person name="Brinkmann H."/>
            <person name="Mikhaleva J."/>
            <person name="Olsen L.C."/>
            <person name="Jubin C."/>
            <person name="Canestro C."/>
            <person name="Bouquet J.M."/>
            <person name="Danks G."/>
            <person name="Poulain J."/>
            <person name="Campsteijn C."/>
            <person name="Adamski M."/>
            <person name="Cross I."/>
            <person name="Yadetie F."/>
            <person name="Muffato M."/>
            <person name="Louis A."/>
            <person name="Butcher S."/>
            <person name="Tsagkogeorga G."/>
            <person name="Konrad A."/>
            <person name="Singh S."/>
            <person name="Jensen M.F."/>
            <person name="Cong E.H."/>
            <person name="Eikeseth-Otteraa H."/>
            <person name="Noel B."/>
            <person name="Anthouard V."/>
            <person name="Porcel B.M."/>
            <person name="Kachouri-Lafond R."/>
            <person name="Nishino A."/>
            <person name="Ugolini M."/>
            <person name="Chourrout P."/>
            <person name="Nishida H."/>
            <person name="Aasland R."/>
            <person name="Huzurbazar S."/>
            <person name="Westhof E."/>
            <person name="Delsuc F."/>
            <person name="Lehrach H."/>
            <person name="Reinhardt R."/>
            <person name="Weissenbach J."/>
            <person name="Roy S.W."/>
            <person name="Artiguenave F."/>
            <person name="Postlethwait J.H."/>
            <person name="Manak J.R."/>
            <person name="Thompson E.M."/>
            <person name="Jaillon O."/>
            <person name="Du Pasquier L."/>
            <person name="Boudinot P."/>
            <person name="Liberles D.A."/>
            <person name="Volff J.N."/>
            <person name="Philippe H."/>
            <person name="Lenhard B."/>
            <person name="Roest Crollius H."/>
            <person name="Wincker P."/>
            <person name="Chourrout D."/>
        </authorList>
    </citation>
    <scope>NUCLEOTIDE SEQUENCE [LARGE SCALE GENOMIC DNA]</scope>
</reference>
<keyword evidence="4 6" id="KW-1133">Transmembrane helix</keyword>
<dbReference type="GO" id="GO:0015370">
    <property type="term" value="F:solute:sodium symporter activity"/>
    <property type="evidence" value="ECO:0007669"/>
    <property type="project" value="UniProtKB-ARBA"/>
</dbReference>
<accession>E4YUI8</accession>
<name>E4YUI8_OIKDI</name>
<feature type="transmembrane region" description="Helical" evidence="6">
    <location>
        <begin position="374"/>
        <end position="393"/>
    </location>
</feature>
<evidence type="ECO:0000256" key="3">
    <source>
        <dbReference type="ARBA" id="ARBA00022692"/>
    </source>
</evidence>
<evidence type="ECO:0000256" key="5">
    <source>
        <dbReference type="ARBA" id="ARBA00023136"/>
    </source>
</evidence>
<keyword evidence="5 6" id="KW-0472">Membrane</keyword>
<comment type="similarity">
    <text evidence="2">Belongs to the SLC13A/DASS transporter (TC 2.A.47) family. NADC subfamily.</text>
</comment>
<proteinExistence type="inferred from homology"/>
<feature type="transmembrane region" description="Helical" evidence="6">
    <location>
        <begin position="154"/>
        <end position="174"/>
    </location>
</feature>
<organism evidence="7">
    <name type="scientific">Oikopleura dioica</name>
    <name type="common">Tunicate</name>
    <dbReference type="NCBI Taxonomy" id="34765"/>
    <lineage>
        <taxon>Eukaryota</taxon>
        <taxon>Metazoa</taxon>
        <taxon>Chordata</taxon>
        <taxon>Tunicata</taxon>
        <taxon>Appendicularia</taxon>
        <taxon>Copelata</taxon>
        <taxon>Oikopleuridae</taxon>
        <taxon>Oikopleura</taxon>
    </lineage>
</organism>
<protein>
    <submittedName>
        <fullName evidence="7">Uncharacterized protein</fullName>
    </submittedName>
</protein>
<feature type="transmembrane region" description="Helical" evidence="6">
    <location>
        <begin position="505"/>
        <end position="525"/>
    </location>
</feature>
<feature type="transmembrane region" description="Helical" evidence="6">
    <location>
        <begin position="283"/>
        <end position="307"/>
    </location>
</feature>
<feature type="transmembrane region" description="Helical" evidence="6">
    <location>
        <begin position="423"/>
        <end position="443"/>
    </location>
</feature>
<dbReference type="AlphaFoldDB" id="E4YUI8"/>
<dbReference type="PANTHER" id="PTHR10283:SF135">
    <property type="entry name" value="SOLUTE CARRIER FAMILY 13 MEMBER 5"/>
    <property type="match status" value="1"/>
</dbReference>
<feature type="transmembrane region" description="Helical" evidence="6">
    <location>
        <begin position="70"/>
        <end position="101"/>
    </location>
</feature>
<dbReference type="InterPro" id="IPR001898">
    <property type="entry name" value="SLC13A/DASS"/>
</dbReference>
<evidence type="ECO:0000256" key="2">
    <source>
        <dbReference type="ARBA" id="ARBA00006772"/>
    </source>
</evidence>
<feature type="transmembrane region" description="Helical" evidence="6">
    <location>
        <begin position="545"/>
        <end position="564"/>
    </location>
</feature>
<feature type="transmembrane region" description="Helical" evidence="6">
    <location>
        <begin position="234"/>
        <end position="257"/>
    </location>
</feature>
<dbReference type="Proteomes" id="UP000011014">
    <property type="component" value="Unassembled WGS sequence"/>
</dbReference>
<dbReference type="GO" id="GO:0005886">
    <property type="term" value="C:plasma membrane"/>
    <property type="evidence" value="ECO:0007669"/>
    <property type="project" value="TreeGrafter"/>
</dbReference>
<gene>
    <name evidence="7" type="ORF">GSOID_T00019672001</name>
</gene>
<feature type="transmembrane region" description="Helical" evidence="6">
    <location>
        <begin position="7"/>
        <end position="27"/>
    </location>
</feature>
<evidence type="ECO:0000256" key="6">
    <source>
        <dbReference type="SAM" id="Phobius"/>
    </source>
</evidence>
<comment type="subcellular location">
    <subcellularLocation>
        <location evidence="1">Membrane</location>
        <topology evidence="1">Multi-pass membrane protein</topology>
    </subcellularLocation>
</comment>
<dbReference type="Pfam" id="PF00939">
    <property type="entry name" value="Na_sulph_symp"/>
    <property type="match status" value="1"/>
</dbReference>
<dbReference type="EMBL" id="FN655435">
    <property type="protein sequence ID" value="CBY39127.1"/>
    <property type="molecule type" value="Genomic_DNA"/>
</dbReference>
<feature type="transmembrane region" description="Helical" evidence="6">
    <location>
        <begin position="344"/>
        <end position="362"/>
    </location>
</feature>
<dbReference type="CDD" id="cd01115">
    <property type="entry name" value="SLC13_permease"/>
    <property type="match status" value="1"/>
</dbReference>
<feature type="transmembrane region" description="Helical" evidence="6">
    <location>
        <begin position="463"/>
        <end position="493"/>
    </location>
</feature>
<dbReference type="PANTHER" id="PTHR10283">
    <property type="entry name" value="SOLUTE CARRIER FAMILY 13 MEMBER"/>
    <property type="match status" value="1"/>
</dbReference>
<keyword evidence="3 6" id="KW-0812">Transmembrane</keyword>
<evidence type="ECO:0000313" key="7">
    <source>
        <dbReference type="EMBL" id="CBY39127.1"/>
    </source>
</evidence>